<evidence type="ECO:0000313" key="3">
    <source>
        <dbReference type="Proteomes" id="UP001223079"/>
    </source>
</evidence>
<organism evidence="2 3">
    <name type="scientific">Streptococcus moroccensis</name>
    <dbReference type="NCBI Taxonomy" id="1451356"/>
    <lineage>
        <taxon>Bacteria</taxon>
        <taxon>Bacillati</taxon>
        <taxon>Bacillota</taxon>
        <taxon>Bacilli</taxon>
        <taxon>Lactobacillales</taxon>
        <taxon>Streptococcaceae</taxon>
        <taxon>Streptococcus</taxon>
    </lineage>
</organism>
<evidence type="ECO:0000256" key="1">
    <source>
        <dbReference type="ARBA" id="ARBA00004162"/>
    </source>
</evidence>
<keyword evidence="3" id="KW-1185">Reference proteome</keyword>
<proteinExistence type="predicted"/>
<evidence type="ECO:0000313" key="2">
    <source>
        <dbReference type="EMBL" id="MDQ0221790.1"/>
    </source>
</evidence>
<dbReference type="Proteomes" id="UP001223079">
    <property type="component" value="Unassembled WGS sequence"/>
</dbReference>
<dbReference type="RefSeq" id="WP_307121016.1">
    <property type="nucleotide sequence ID" value="NZ_JAUSTM010000002.1"/>
</dbReference>
<comment type="caution">
    <text evidence="2">The sequence shown here is derived from an EMBL/GenBank/DDBJ whole genome shotgun (WGS) entry which is preliminary data.</text>
</comment>
<dbReference type="Gene3D" id="3.30.10.20">
    <property type="match status" value="1"/>
</dbReference>
<comment type="subcellular location">
    <subcellularLocation>
        <location evidence="1">Cell membrane</location>
        <topology evidence="1">Single-pass membrane protein</topology>
    </subcellularLocation>
</comment>
<reference evidence="2 3" key="1">
    <citation type="submission" date="2023-07" db="EMBL/GenBank/DDBJ databases">
        <title>Genomic Encyclopedia of Type Strains, Phase IV (KMG-IV): sequencing the most valuable type-strain genomes for metagenomic binning, comparative biology and taxonomic classification.</title>
        <authorList>
            <person name="Goeker M."/>
        </authorList>
    </citation>
    <scope>NUCLEOTIDE SEQUENCE [LARGE SCALE GENOMIC DNA]</scope>
    <source>
        <strain evidence="2 3">DSM 105143</strain>
    </source>
</reference>
<name>A0ABT9YPU3_9STRE</name>
<protein>
    <submittedName>
        <fullName evidence="2">Beta-lactam-binding protein with PASTA domain</fullName>
    </submittedName>
</protein>
<gene>
    <name evidence="2" type="ORF">J2S23_000322</name>
</gene>
<sequence length="248" mass="27424">MVKPKIGKLAGRAFKVLNATLSVIPDTVEIAGKITDKAAPIVDKALDRRHEAKTALIQIPNVIDMPIHSAQSYLESIGFSVHVLPAKAHKKFAKAEIDEVVAMNPVSGKFKAGHLVKLYYLTPETLEASKALGDSIVLPTDLKGTDIDEAERILTEQGFTVIRRIIAPRAELGDKNANQVIETYPKQTFLTKNVRPGTIIRLDYLDGHNMALSRKLLSERHAKQKETLANLNELVKNPQKLLKSKNKQ</sequence>
<accession>A0ABT9YPU3</accession>
<dbReference type="InterPro" id="IPR005543">
    <property type="entry name" value="PASTA_dom"/>
</dbReference>
<dbReference type="EMBL" id="JAUSTM010000002">
    <property type="protein sequence ID" value="MDQ0221790.1"/>
    <property type="molecule type" value="Genomic_DNA"/>
</dbReference>
<dbReference type="CDD" id="cd06577">
    <property type="entry name" value="PASTA_pknB"/>
    <property type="match status" value="1"/>
</dbReference>